<proteinExistence type="predicted"/>
<dbReference type="Gramene" id="rna-AYBTSS11_LOCUS17220">
    <property type="protein sequence ID" value="CAJ1957473.1"/>
    <property type="gene ID" value="gene-AYBTSS11_LOCUS17220"/>
</dbReference>
<feature type="transmembrane region" description="Helical" evidence="1">
    <location>
        <begin position="60"/>
        <end position="81"/>
    </location>
</feature>
<sequence>MSWGLALYLSWCLSWGTLVLVLVTLALIFMHARQCLSWCTLVLVLVSGTVHDVACLSSSSYFVLVHGGVCLVLVMLALVFMHTGACSCAHWCLSWYTLVLVLVPGPVHDGACLCPRSFLSWFMVVFVLVHIVDCLGAH</sequence>
<reference evidence="2" key="1">
    <citation type="submission" date="2023-10" db="EMBL/GenBank/DDBJ databases">
        <authorList>
            <person name="Domelevo Entfellner J.-B."/>
        </authorList>
    </citation>
    <scope>NUCLEOTIDE SEQUENCE</scope>
</reference>
<feature type="transmembrane region" description="Helical" evidence="1">
    <location>
        <begin position="88"/>
        <end position="107"/>
    </location>
</feature>
<organism evidence="2 3">
    <name type="scientific">Sphenostylis stenocarpa</name>
    <dbReference type="NCBI Taxonomy" id="92480"/>
    <lineage>
        <taxon>Eukaryota</taxon>
        <taxon>Viridiplantae</taxon>
        <taxon>Streptophyta</taxon>
        <taxon>Embryophyta</taxon>
        <taxon>Tracheophyta</taxon>
        <taxon>Spermatophyta</taxon>
        <taxon>Magnoliopsida</taxon>
        <taxon>eudicotyledons</taxon>
        <taxon>Gunneridae</taxon>
        <taxon>Pentapetalae</taxon>
        <taxon>rosids</taxon>
        <taxon>fabids</taxon>
        <taxon>Fabales</taxon>
        <taxon>Fabaceae</taxon>
        <taxon>Papilionoideae</taxon>
        <taxon>50 kb inversion clade</taxon>
        <taxon>NPAAA clade</taxon>
        <taxon>indigoferoid/millettioid clade</taxon>
        <taxon>Phaseoleae</taxon>
        <taxon>Sphenostylis</taxon>
    </lineage>
</organism>
<keyword evidence="3" id="KW-1185">Reference proteome</keyword>
<feature type="transmembrane region" description="Helical" evidence="1">
    <location>
        <begin position="6"/>
        <end position="28"/>
    </location>
</feature>
<dbReference type="AlphaFoldDB" id="A0AA86SN43"/>
<protein>
    <submittedName>
        <fullName evidence="2">Uncharacterized protein</fullName>
    </submittedName>
</protein>
<keyword evidence="1" id="KW-0812">Transmembrane</keyword>
<evidence type="ECO:0000313" key="3">
    <source>
        <dbReference type="Proteomes" id="UP001189624"/>
    </source>
</evidence>
<keyword evidence="1" id="KW-1133">Transmembrane helix</keyword>
<name>A0AA86SN43_9FABA</name>
<evidence type="ECO:0000256" key="1">
    <source>
        <dbReference type="SAM" id="Phobius"/>
    </source>
</evidence>
<feature type="transmembrane region" description="Helical" evidence="1">
    <location>
        <begin position="119"/>
        <end position="137"/>
    </location>
</feature>
<accession>A0AA86SN43</accession>
<evidence type="ECO:0000313" key="2">
    <source>
        <dbReference type="EMBL" id="CAJ1957473.1"/>
    </source>
</evidence>
<dbReference type="Proteomes" id="UP001189624">
    <property type="component" value="Chromosome 5"/>
</dbReference>
<keyword evidence="1" id="KW-0472">Membrane</keyword>
<dbReference type="EMBL" id="OY731402">
    <property type="protein sequence ID" value="CAJ1957473.1"/>
    <property type="molecule type" value="Genomic_DNA"/>
</dbReference>
<gene>
    <name evidence="2" type="ORF">AYBTSS11_LOCUS17220</name>
</gene>